<reference evidence="2" key="1">
    <citation type="submission" date="2021-06" db="EMBL/GenBank/DDBJ databases">
        <authorList>
            <person name="Kallberg Y."/>
            <person name="Tangrot J."/>
            <person name="Rosling A."/>
        </authorList>
    </citation>
    <scope>NUCLEOTIDE SEQUENCE</scope>
    <source>
        <strain evidence="2">AZ414A</strain>
    </source>
</reference>
<dbReference type="AlphaFoldDB" id="A0A9N8UXX8"/>
<keyword evidence="1" id="KW-0812">Transmembrane</keyword>
<dbReference type="EMBL" id="CAJVPK010000030">
    <property type="protein sequence ID" value="CAG8435198.1"/>
    <property type="molecule type" value="Genomic_DNA"/>
</dbReference>
<keyword evidence="3" id="KW-1185">Reference proteome</keyword>
<comment type="caution">
    <text evidence="2">The sequence shown here is derived from an EMBL/GenBank/DDBJ whole genome shotgun (WGS) entry which is preliminary data.</text>
</comment>
<proteinExistence type="predicted"/>
<feature type="transmembrane region" description="Helical" evidence="1">
    <location>
        <begin position="30"/>
        <end position="52"/>
    </location>
</feature>
<accession>A0A9N8UXX8</accession>
<organism evidence="2 3">
    <name type="scientific">Diversispora eburnea</name>
    <dbReference type="NCBI Taxonomy" id="1213867"/>
    <lineage>
        <taxon>Eukaryota</taxon>
        <taxon>Fungi</taxon>
        <taxon>Fungi incertae sedis</taxon>
        <taxon>Mucoromycota</taxon>
        <taxon>Glomeromycotina</taxon>
        <taxon>Glomeromycetes</taxon>
        <taxon>Diversisporales</taxon>
        <taxon>Diversisporaceae</taxon>
        <taxon>Diversispora</taxon>
    </lineage>
</organism>
<evidence type="ECO:0000313" key="3">
    <source>
        <dbReference type="Proteomes" id="UP000789706"/>
    </source>
</evidence>
<keyword evidence="1" id="KW-0472">Membrane</keyword>
<evidence type="ECO:0000256" key="1">
    <source>
        <dbReference type="SAM" id="Phobius"/>
    </source>
</evidence>
<keyword evidence="1" id="KW-1133">Transmembrane helix</keyword>
<protein>
    <submittedName>
        <fullName evidence="2">2370_t:CDS:1</fullName>
    </submittedName>
</protein>
<name>A0A9N8UXX8_9GLOM</name>
<evidence type="ECO:0000313" key="2">
    <source>
        <dbReference type="EMBL" id="CAG8435198.1"/>
    </source>
</evidence>
<dbReference type="Proteomes" id="UP000789706">
    <property type="component" value="Unassembled WGS sequence"/>
</dbReference>
<gene>
    <name evidence="2" type="ORF">DEBURN_LOCUS841</name>
</gene>
<sequence length="79" mass="8715">MVVTEELEESESISELGRDLGIRDGDDINLLLLVVGDVCGGLTIVILGRILLFSEEEIDNCEIGVFSSNKQSFFCIFFV</sequence>